<name>A0ABR3MBX7_9TELE</name>
<dbReference type="Proteomes" id="UP001558613">
    <property type="component" value="Unassembled WGS sequence"/>
</dbReference>
<accession>A0ABR3MBX7</accession>
<reference evidence="1 2" key="1">
    <citation type="submission" date="2023-09" db="EMBL/GenBank/DDBJ databases">
        <authorList>
            <person name="Wang M."/>
        </authorList>
    </citation>
    <scope>NUCLEOTIDE SEQUENCE [LARGE SCALE GENOMIC DNA]</scope>
    <source>
        <strain evidence="1">GT-2023</strain>
        <tissue evidence="1">Liver</tissue>
    </source>
</reference>
<dbReference type="EMBL" id="JAYMGO010000014">
    <property type="protein sequence ID" value="KAL1261791.1"/>
    <property type="molecule type" value="Genomic_DNA"/>
</dbReference>
<evidence type="ECO:0000313" key="2">
    <source>
        <dbReference type="Proteomes" id="UP001558613"/>
    </source>
</evidence>
<evidence type="ECO:0000313" key="1">
    <source>
        <dbReference type="EMBL" id="KAL1261791.1"/>
    </source>
</evidence>
<organism evidence="1 2">
    <name type="scientific">Cirrhinus molitorella</name>
    <name type="common">mud carp</name>
    <dbReference type="NCBI Taxonomy" id="172907"/>
    <lineage>
        <taxon>Eukaryota</taxon>
        <taxon>Metazoa</taxon>
        <taxon>Chordata</taxon>
        <taxon>Craniata</taxon>
        <taxon>Vertebrata</taxon>
        <taxon>Euteleostomi</taxon>
        <taxon>Actinopterygii</taxon>
        <taxon>Neopterygii</taxon>
        <taxon>Teleostei</taxon>
        <taxon>Ostariophysi</taxon>
        <taxon>Cypriniformes</taxon>
        <taxon>Cyprinidae</taxon>
        <taxon>Labeoninae</taxon>
        <taxon>Labeonini</taxon>
        <taxon>Cirrhinus</taxon>
    </lineage>
</organism>
<proteinExistence type="predicted"/>
<comment type="caution">
    <text evidence="1">The sequence shown here is derived from an EMBL/GenBank/DDBJ whole genome shotgun (WGS) entry which is preliminary data.</text>
</comment>
<sequence length="90" mass="9849">MHYMWVKVDRAEYTAPICSDSRRSAVLFPRVRASSPNLEKSPGPAIHLAALRRLEAVTGDGKLHQCCSCGSGSAEVSHDGVKLILQEKEE</sequence>
<keyword evidence="2" id="KW-1185">Reference proteome</keyword>
<protein>
    <submittedName>
        <fullName evidence="1">Uncharacterized protein</fullName>
    </submittedName>
</protein>
<gene>
    <name evidence="1" type="ORF">QQF64_007056</name>
</gene>